<gene>
    <name evidence="1" type="ORF">RD2015_914</name>
</gene>
<evidence type="ECO:0000313" key="1">
    <source>
        <dbReference type="EMBL" id="ALV05410.1"/>
    </source>
</evidence>
<reference evidence="1 2" key="1">
    <citation type="submission" date="2015-12" db="EMBL/GenBank/DDBJ databases">
        <title>Complete genome of Roseateles depolymerans KCTC 42856.</title>
        <authorList>
            <person name="Kim K.M."/>
        </authorList>
    </citation>
    <scope>NUCLEOTIDE SEQUENCE [LARGE SCALE GENOMIC DNA]</scope>
    <source>
        <strain evidence="1 2">KCTC 42856</strain>
    </source>
</reference>
<dbReference type="AlphaFoldDB" id="A0A0U3LG13"/>
<dbReference type="EMBL" id="CP013729">
    <property type="protein sequence ID" value="ALV05410.1"/>
    <property type="molecule type" value="Genomic_DNA"/>
</dbReference>
<dbReference type="STRING" id="76731.RD2015_914"/>
<keyword evidence="2" id="KW-1185">Reference proteome</keyword>
<organism evidence="1 2">
    <name type="scientific">Roseateles depolymerans</name>
    <dbReference type="NCBI Taxonomy" id="76731"/>
    <lineage>
        <taxon>Bacteria</taxon>
        <taxon>Pseudomonadati</taxon>
        <taxon>Pseudomonadota</taxon>
        <taxon>Betaproteobacteria</taxon>
        <taxon>Burkholderiales</taxon>
        <taxon>Sphaerotilaceae</taxon>
        <taxon>Roseateles</taxon>
    </lineage>
</organism>
<sequence>MSGLSQLKGYRAVKLAVIAALESGQYQHEARGSIEVKNLLATGDISANDVIEIIKRSSGVNYVCSPLHQDSKLDCHLIRSCGWYVKFYFVDPMTVFISVHQ</sequence>
<protein>
    <submittedName>
        <fullName evidence="1">Uncharacterized protein</fullName>
    </submittedName>
</protein>
<dbReference type="KEGG" id="rdp:RD2015_914"/>
<evidence type="ECO:0000313" key="2">
    <source>
        <dbReference type="Proteomes" id="UP000060699"/>
    </source>
</evidence>
<accession>A0A0U3LG13</accession>
<name>A0A0U3LG13_9BURK</name>
<dbReference type="Proteomes" id="UP000060699">
    <property type="component" value="Chromosome"/>
</dbReference>
<dbReference type="RefSeq" id="WP_232309925.1">
    <property type="nucleotide sequence ID" value="NZ_CP013729.1"/>
</dbReference>
<proteinExistence type="predicted"/>